<dbReference type="Proteomes" id="UP000664203">
    <property type="component" value="Unassembled WGS sequence"/>
</dbReference>
<feature type="region of interest" description="Disordered" evidence="1">
    <location>
        <begin position="691"/>
        <end position="727"/>
    </location>
</feature>
<dbReference type="AlphaFoldDB" id="A0A8H3PL51"/>
<comment type="caution">
    <text evidence="2">The sequence shown here is derived from an EMBL/GenBank/DDBJ whole genome shotgun (WGS) entry which is preliminary data.</text>
</comment>
<evidence type="ECO:0000313" key="2">
    <source>
        <dbReference type="EMBL" id="CAF9943459.1"/>
    </source>
</evidence>
<feature type="region of interest" description="Disordered" evidence="1">
    <location>
        <begin position="221"/>
        <end position="252"/>
    </location>
</feature>
<dbReference type="EMBL" id="CAJPDR010001046">
    <property type="protein sequence ID" value="CAF9943459.1"/>
    <property type="molecule type" value="Genomic_DNA"/>
</dbReference>
<dbReference type="OrthoDB" id="3200163at2759"/>
<reference evidence="2" key="1">
    <citation type="submission" date="2021-03" db="EMBL/GenBank/DDBJ databases">
        <authorList>
            <person name="Tagirdzhanova G."/>
        </authorList>
    </citation>
    <scope>NUCLEOTIDE SEQUENCE</scope>
</reference>
<dbReference type="Gene3D" id="1.25.40.20">
    <property type="entry name" value="Ankyrin repeat-containing domain"/>
    <property type="match status" value="1"/>
</dbReference>
<protein>
    <recommendedName>
        <fullName evidence="4">Fungal N-terminal domain-containing protein</fullName>
    </recommendedName>
</protein>
<accession>A0A8H3PL51</accession>
<dbReference type="SUPFAM" id="SSF48403">
    <property type="entry name" value="Ankyrin repeat"/>
    <property type="match status" value="1"/>
</dbReference>
<keyword evidence="3" id="KW-1185">Reference proteome</keyword>
<name>A0A8H3PL51_9LECA</name>
<organism evidence="2 3">
    <name type="scientific">Alectoria fallacina</name>
    <dbReference type="NCBI Taxonomy" id="1903189"/>
    <lineage>
        <taxon>Eukaryota</taxon>
        <taxon>Fungi</taxon>
        <taxon>Dikarya</taxon>
        <taxon>Ascomycota</taxon>
        <taxon>Pezizomycotina</taxon>
        <taxon>Lecanoromycetes</taxon>
        <taxon>OSLEUM clade</taxon>
        <taxon>Lecanoromycetidae</taxon>
        <taxon>Lecanorales</taxon>
        <taxon>Lecanorineae</taxon>
        <taxon>Parmeliaceae</taxon>
        <taxon>Alectoria</taxon>
    </lineage>
</organism>
<evidence type="ECO:0000313" key="3">
    <source>
        <dbReference type="Proteomes" id="UP000664203"/>
    </source>
</evidence>
<evidence type="ECO:0000256" key="1">
    <source>
        <dbReference type="SAM" id="MobiDB-lite"/>
    </source>
</evidence>
<gene>
    <name evidence="2" type="ORF">ALECFALPRED_000403</name>
</gene>
<evidence type="ECO:0008006" key="4">
    <source>
        <dbReference type="Google" id="ProtNLM"/>
    </source>
</evidence>
<dbReference type="InterPro" id="IPR036770">
    <property type="entry name" value="Ankyrin_rpt-contain_sf"/>
</dbReference>
<feature type="compositionally biased region" description="Polar residues" evidence="1">
    <location>
        <begin position="716"/>
        <end position="727"/>
    </location>
</feature>
<proteinExistence type="predicted"/>
<sequence length="727" mass="82136">MNGLSGAASGMAVVSLVSQLAGSIKHPYDFWASLNEAPDHICPITTDMSLLSSVLAEMAFEEQHIGPDPTLTTVLETCRDRINKLAYLTNDMEPGFASTSLRIRKWTAFKSALKGERIQRLQKVLEGLKNTLILAQRNHHSQQQNLTAITEHLSSLKPEELSATMTRGSVSSSIANGQTNGLRGQVSRIPRAIQSPVQRVGFELESDTAIQNLASNLSKDQTMTSRPLADSEVGRSALSSIHKPSRRSRQQTWTKDKLSVRKFVKQTSFGAITTTTRTRLLISEFVDDDTLYDEECEYERVSSFRIFLARWLLKLGFNYAYSFSTYNSSTQGWQFSLKSINLVPDDASIFEFCRHGNIEKVRQLISRNLASVRDVDSEGRTALHVSNSCYKFAARSHSLELCKFLLEVVADKIAQNFDPWRPITKDGLVNAIDTCRIFEASFDFWDEDGDGWEVLERVPIFNRDQSTAEANATLTFLRWLIQSSSPDIKANYDTVNVFNILITILHGDVLFVGILVFPRYLEGANVDFKDLARRELEQECHLVEAVWQMETLSTLLQFGFEPDVEPSKLYKRNHPCDSCRSIIWDVELQPYWQRILESIKDGIYPQRFPPGTKDEQSSSSQRNLSIFYKDILSSATDGSALSYDSALPVYEAAQEDEESSTSGNATSRIKIDRKEVWCLWCWYHFKETGNRRPPNVTETHSPDGDDSSEGDFSPLLFNTRTTTQSPC</sequence>